<evidence type="ECO:0000313" key="1">
    <source>
        <dbReference type="EMBL" id="CAG8515699.1"/>
    </source>
</evidence>
<dbReference type="EMBL" id="CAJVPU010003262">
    <property type="protein sequence ID" value="CAG8515699.1"/>
    <property type="molecule type" value="Genomic_DNA"/>
</dbReference>
<accession>A0ACA9LA79</accession>
<dbReference type="Proteomes" id="UP000789702">
    <property type="component" value="Unassembled WGS sequence"/>
</dbReference>
<reference evidence="1" key="1">
    <citation type="submission" date="2021-06" db="EMBL/GenBank/DDBJ databases">
        <authorList>
            <person name="Kallberg Y."/>
            <person name="Tangrot J."/>
            <person name="Rosling A."/>
        </authorList>
    </citation>
    <scope>NUCLEOTIDE SEQUENCE</scope>
    <source>
        <strain evidence="1">IL203A</strain>
    </source>
</reference>
<gene>
    <name evidence="1" type="ORF">DHETER_LOCUS3673</name>
</gene>
<protein>
    <submittedName>
        <fullName evidence="1">638_t:CDS:1</fullName>
    </submittedName>
</protein>
<evidence type="ECO:0000313" key="2">
    <source>
        <dbReference type="Proteomes" id="UP000789702"/>
    </source>
</evidence>
<organism evidence="1 2">
    <name type="scientific">Dentiscutata heterogama</name>
    <dbReference type="NCBI Taxonomy" id="1316150"/>
    <lineage>
        <taxon>Eukaryota</taxon>
        <taxon>Fungi</taxon>
        <taxon>Fungi incertae sedis</taxon>
        <taxon>Mucoromycota</taxon>
        <taxon>Glomeromycotina</taxon>
        <taxon>Glomeromycetes</taxon>
        <taxon>Diversisporales</taxon>
        <taxon>Gigasporaceae</taxon>
        <taxon>Dentiscutata</taxon>
    </lineage>
</organism>
<feature type="non-terminal residue" evidence="1">
    <location>
        <position position="49"/>
    </location>
</feature>
<comment type="caution">
    <text evidence="1">The sequence shown here is derived from an EMBL/GenBank/DDBJ whole genome shotgun (WGS) entry which is preliminary data.</text>
</comment>
<proteinExistence type="predicted"/>
<keyword evidence="2" id="KW-1185">Reference proteome</keyword>
<sequence length="49" mass="5608">MHNARDTFLQIVAFLDLFISLVILEEMTKSDIALSKLFYDKMTNGITQA</sequence>
<name>A0ACA9LA79_9GLOM</name>